<proteinExistence type="predicted"/>
<reference evidence="1 2" key="1">
    <citation type="submission" date="2019-06" db="EMBL/GenBank/DDBJ databases">
        <title>Quisquiliibacterium sp. nov., isolated from a maize field.</title>
        <authorList>
            <person name="Lin S.-Y."/>
            <person name="Tsai C.-F."/>
            <person name="Young C.-C."/>
        </authorList>
    </citation>
    <scope>NUCLEOTIDE SEQUENCE [LARGE SCALE GENOMIC DNA]</scope>
    <source>
        <strain evidence="1 2">CC-CFT501</strain>
    </source>
</reference>
<evidence type="ECO:0000313" key="2">
    <source>
        <dbReference type="Proteomes" id="UP000321548"/>
    </source>
</evidence>
<protein>
    <submittedName>
        <fullName evidence="1">Uncharacterized protein</fullName>
    </submittedName>
</protein>
<dbReference type="EMBL" id="VDUY01000004">
    <property type="protein sequence ID" value="TXL65363.1"/>
    <property type="molecule type" value="Genomic_DNA"/>
</dbReference>
<sequence>MNPVLHAVSRLLDGVPGLPGALSAADLSETLSGEPRIRMATRLALVKLAARCEQPDPVAPEDVKVCTMCAPLIARRLEQLSRAGDEEALAGLVGLAPQLRELSAELRRENNPLAVLPRALLELLRAQLH</sequence>
<evidence type="ECO:0000313" key="1">
    <source>
        <dbReference type="EMBL" id="TXL65363.1"/>
    </source>
</evidence>
<organism evidence="1 2">
    <name type="scientific">Zeimonas arvi</name>
    <dbReference type="NCBI Taxonomy" id="2498847"/>
    <lineage>
        <taxon>Bacteria</taxon>
        <taxon>Pseudomonadati</taxon>
        <taxon>Pseudomonadota</taxon>
        <taxon>Betaproteobacteria</taxon>
        <taxon>Burkholderiales</taxon>
        <taxon>Burkholderiaceae</taxon>
        <taxon>Zeimonas</taxon>
    </lineage>
</organism>
<gene>
    <name evidence="1" type="ORF">FHP08_11290</name>
</gene>
<dbReference type="Proteomes" id="UP000321548">
    <property type="component" value="Unassembled WGS sequence"/>
</dbReference>
<accession>A0A5C8NW37</accession>
<keyword evidence="2" id="KW-1185">Reference proteome</keyword>
<dbReference type="RefSeq" id="WP_147704558.1">
    <property type="nucleotide sequence ID" value="NZ_VDUY01000004.1"/>
</dbReference>
<name>A0A5C8NW37_9BURK</name>
<dbReference type="AlphaFoldDB" id="A0A5C8NW37"/>
<comment type="caution">
    <text evidence="1">The sequence shown here is derived from an EMBL/GenBank/DDBJ whole genome shotgun (WGS) entry which is preliminary data.</text>
</comment>